<dbReference type="InterPro" id="IPR029526">
    <property type="entry name" value="PGBD"/>
</dbReference>
<organism evidence="2 3">
    <name type="scientific">Monilinia fructicola</name>
    <name type="common">Brown rot fungus</name>
    <name type="synonym">Ciboria fructicola</name>
    <dbReference type="NCBI Taxonomy" id="38448"/>
    <lineage>
        <taxon>Eukaryota</taxon>
        <taxon>Fungi</taxon>
        <taxon>Dikarya</taxon>
        <taxon>Ascomycota</taxon>
        <taxon>Pezizomycotina</taxon>
        <taxon>Leotiomycetes</taxon>
        <taxon>Helotiales</taxon>
        <taxon>Sclerotiniaceae</taxon>
        <taxon>Monilinia</taxon>
    </lineage>
</organism>
<proteinExistence type="predicted"/>
<dbReference type="VEuPathDB" id="FungiDB:MFRU_026g00790"/>
<evidence type="ECO:0000313" key="3">
    <source>
        <dbReference type="Proteomes" id="UP000322873"/>
    </source>
</evidence>
<feature type="domain" description="PiggyBac transposable element-derived protein" evidence="1">
    <location>
        <begin position="68"/>
        <end position="137"/>
    </location>
</feature>
<dbReference type="EMBL" id="VICG01000005">
    <property type="protein sequence ID" value="KAA8571469.1"/>
    <property type="molecule type" value="Genomic_DNA"/>
</dbReference>
<accession>A0A5M9JTS1</accession>
<evidence type="ECO:0000313" key="2">
    <source>
        <dbReference type="EMBL" id="KAA8571469.1"/>
    </source>
</evidence>
<reference evidence="2 3" key="1">
    <citation type="submission" date="2019-06" db="EMBL/GenBank/DDBJ databases">
        <title>Genome Sequence of the Brown Rot Fungal Pathogen Monilinia fructicola.</title>
        <authorList>
            <person name="De Miccolis Angelini R.M."/>
            <person name="Landi L."/>
            <person name="Abate D."/>
            <person name="Pollastro S."/>
            <person name="Romanazzi G."/>
            <person name="Faretra F."/>
        </authorList>
    </citation>
    <scope>NUCLEOTIDE SEQUENCE [LARGE SCALE GENOMIC DNA]</scope>
    <source>
        <strain evidence="2 3">Mfrc123</strain>
    </source>
</reference>
<dbReference type="Proteomes" id="UP000322873">
    <property type="component" value="Unassembled WGS sequence"/>
</dbReference>
<comment type="caution">
    <text evidence="2">The sequence shown here is derived from an EMBL/GenBank/DDBJ whole genome shotgun (WGS) entry which is preliminary data.</text>
</comment>
<name>A0A5M9JTS1_MONFR</name>
<sequence length="165" mass="18703">MLPPPFAEEGDPMNPMEFEANPREVTAPAQIRESDALRLFLLCHSREVGGAMALWTHRYIRVPKDSTRPRSRAQQSHDTTAHEIYLFLGIRIHMMLHPEVKVEAYRKGTGYARNHGHAAYVSRNRFQELGMRFRVAPPTATDVYGWVCQASGLCSIAMLMCFVTG</sequence>
<evidence type="ECO:0000259" key="1">
    <source>
        <dbReference type="Pfam" id="PF13843"/>
    </source>
</evidence>
<protein>
    <recommendedName>
        <fullName evidence="1">PiggyBac transposable element-derived protein domain-containing protein</fullName>
    </recommendedName>
</protein>
<dbReference type="Pfam" id="PF13843">
    <property type="entry name" value="DDE_Tnp_1_7"/>
    <property type="match status" value="1"/>
</dbReference>
<keyword evidence="3" id="KW-1185">Reference proteome</keyword>
<dbReference type="AlphaFoldDB" id="A0A5M9JTS1"/>
<gene>
    <name evidence="2" type="ORF">EYC84_001469</name>
</gene>